<dbReference type="PANTHER" id="PTHR46825:SF7">
    <property type="entry name" value="D-ALANYL-D-ALANINE CARBOXYPEPTIDASE"/>
    <property type="match status" value="1"/>
</dbReference>
<dbReference type="RefSeq" id="WP_310273004.1">
    <property type="nucleotide sequence ID" value="NZ_JAVDXW010000001.1"/>
</dbReference>
<feature type="region of interest" description="Disordered" evidence="1">
    <location>
        <begin position="67"/>
        <end position="97"/>
    </location>
</feature>
<keyword evidence="3" id="KW-0121">Carboxypeptidase</keyword>
<evidence type="ECO:0000313" key="4">
    <source>
        <dbReference type="Proteomes" id="UP001180845"/>
    </source>
</evidence>
<dbReference type="InterPro" id="IPR001466">
    <property type="entry name" value="Beta-lactam-related"/>
</dbReference>
<dbReference type="EMBL" id="JAVDXW010000001">
    <property type="protein sequence ID" value="MDR7301916.1"/>
    <property type="molecule type" value="Genomic_DNA"/>
</dbReference>
<name>A0AAE4CM12_9ACTN</name>
<feature type="region of interest" description="Disordered" evidence="1">
    <location>
        <begin position="441"/>
        <end position="470"/>
    </location>
</feature>
<dbReference type="InterPro" id="IPR050491">
    <property type="entry name" value="AmpC-like"/>
</dbReference>
<feature type="region of interest" description="Disordered" evidence="1">
    <location>
        <begin position="1"/>
        <end position="34"/>
    </location>
</feature>
<keyword evidence="3" id="KW-0378">Hydrolase</keyword>
<dbReference type="InterPro" id="IPR012338">
    <property type="entry name" value="Beta-lactam/transpept-like"/>
</dbReference>
<comment type="caution">
    <text evidence="3">The sequence shown here is derived from an EMBL/GenBank/DDBJ whole genome shotgun (WGS) entry which is preliminary data.</text>
</comment>
<keyword evidence="3" id="KW-0645">Protease</keyword>
<organism evidence="3 4">
    <name type="scientific">Haloactinomyces albus</name>
    <dbReference type="NCBI Taxonomy" id="1352928"/>
    <lineage>
        <taxon>Bacteria</taxon>
        <taxon>Bacillati</taxon>
        <taxon>Actinomycetota</taxon>
        <taxon>Actinomycetes</taxon>
        <taxon>Actinopolysporales</taxon>
        <taxon>Actinopolysporaceae</taxon>
        <taxon>Haloactinomyces</taxon>
    </lineage>
</organism>
<protein>
    <submittedName>
        <fullName evidence="3">D-alanyl-D-alanine carboxypeptidase</fullName>
        <ecNumber evidence="3">3.4.16.4</ecNumber>
    </submittedName>
</protein>
<evidence type="ECO:0000256" key="1">
    <source>
        <dbReference type="SAM" id="MobiDB-lite"/>
    </source>
</evidence>
<gene>
    <name evidence="3" type="ORF">JOF55_002097</name>
</gene>
<accession>A0AAE4CM12</accession>
<dbReference type="Proteomes" id="UP001180845">
    <property type="component" value="Unassembled WGS sequence"/>
</dbReference>
<dbReference type="GO" id="GO:0009002">
    <property type="term" value="F:serine-type D-Ala-D-Ala carboxypeptidase activity"/>
    <property type="evidence" value="ECO:0007669"/>
    <property type="project" value="UniProtKB-EC"/>
</dbReference>
<reference evidence="3" key="1">
    <citation type="submission" date="2023-07" db="EMBL/GenBank/DDBJ databases">
        <title>Sequencing the genomes of 1000 actinobacteria strains.</title>
        <authorList>
            <person name="Klenk H.-P."/>
        </authorList>
    </citation>
    <scope>NUCLEOTIDE SEQUENCE</scope>
    <source>
        <strain evidence="3">DSM 45977</strain>
    </source>
</reference>
<keyword evidence="4" id="KW-1185">Reference proteome</keyword>
<dbReference type="EC" id="3.4.16.4" evidence="3"/>
<evidence type="ECO:0000313" key="3">
    <source>
        <dbReference type="EMBL" id="MDR7301916.1"/>
    </source>
</evidence>
<dbReference type="Pfam" id="PF00144">
    <property type="entry name" value="Beta-lactamase"/>
    <property type="match status" value="1"/>
</dbReference>
<evidence type="ECO:0000259" key="2">
    <source>
        <dbReference type="Pfam" id="PF00144"/>
    </source>
</evidence>
<proteinExistence type="predicted"/>
<dbReference type="Gene3D" id="3.40.710.10">
    <property type="entry name" value="DD-peptidase/beta-lactamase superfamily"/>
    <property type="match status" value="1"/>
</dbReference>
<dbReference type="AlphaFoldDB" id="A0AAE4CM12"/>
<dbReference type="PANTHER" id="PTHR46825">
    <property type="entry name" value="D-ALANYL-D-ALANINE-CARBOXYPEPTIDASE/ENDOPEPTIDASE AMPH"/>
    <property type="match status" value="1"/>
</dbReference>
<feature type="domain" description="Beta-lactamase-related" evidence="2">
    <location>
        <begin position="109"/>
        <end position="403"/>
    </location>
</feature>
<dbReference type="SUPFAM" id="SSF56601">
    <property type="entry name" value="beta-lactamase/transpeptidase-like"/>
    <property type="match status" value="1"/>
</dbReference>
<feature type="compositionally biased region" description="Low complexity" evidence="1">
    <location>
        <begin position="441"/>
        <end position="452"/>
    </location>
</feature>
<sequence>MVDSDPTTDRGDRRTTPASTPMAAPLPRTRPAAQRRFGGRVSTLGKTAVASFLASILLVPAGAAQAANPPIDSARGPGHGPPAAADPGRGPGHVPPERAELQHALDAVVEAGAAGAAVEVRDQHGAWRGTSGVAEIDSNRPILPHSRFRVGSITKTFMATIALQLTGEGKLALDAPVERYLPGIIPGDQDITVRMIMNHTSGLFNYTTDPKFATTFLRNRQRTFAPEELVRIAMQHEPEYDPAPDEPSYSNTNYVLLGMLIEKVTGNDIRSELHERVLRPAGLRHTRFPEHFPFIKGPNAHGYLGLQGPSEPLTDVTRFNPSWAWTAGAITSTTSDLNRFYRALLTGELLAPEPLEEMQATTPLNSGLPYGLGLTRIPMCGTTLWGHDGRFPGFITLSFTSADGQRQVSLSLTETTENAAELARVSSAAVDVLATEFCGRTATSQSATPSTQDHPGTAPLPHRNSLPAVP</sequence>